<evidence type="ECO:0000313" key="1">
    <source>
        <dbReference type="EMBL" id="VTR54412.1"/>
    </source>
</evidence>
<proteinExistence type="predicted"/>
<reference evidence="1" key="1">
    <citation type="submission" date="2019-05" db="EMBL/GenBank/DDBJ databases">
        <authorList>
            <consortium name="Pathogen Informatics"/>
        </authorList>
    </citation>
    <scope>NUCLEOTIDE SEQUENCE [LARGE SCALE GENOMIC DNA]</scope>
    <source>
        <strain evidence="1">NCTC12965</strain>
    </source>
</reference>
<dbReference type="AlphaFoldDB" id="A0A4U9W6F4"/>
<protein>
    <submittedName>
        <fullName evidence="1">Uncharacterized radical SAM protein YgiQ</fullName>
    </submittedName>
</protein>
<dbReference type="EMBL" id="CABEEZ010000133">
    <property type="protein sequence ID" value="VTR54412.1"/>
    <property type="molecule type" value="Genomic_DNA"/>
</dbReference>
<organism evidence="1">
    <name type="scientific">Serratia fonticola</name>
    <dbReference type="NCBI Taxonomy" id="47917"/>
    <lineage>
        <taxon>Bacteria</taxon>
        <taxon>Pseudomonadati</taxon>
        <taxon>Pseudomonadota</taxon>
        <taxon>Gammaproteobacteria</taxon>
        <taxon>Enterobacterales</taxon>
        <taxon>Yersiniaceae</taxon>
        <taxon>Serratia</taxon>
    </lineage>
</organism>
<accession>A0A4U9W6F4</accession>
<gene>
    <name evidence="1" type="ORF">NCTC12965_06725</name>
</gene>
<sequence>MKYYARLLRRLFILFDHEHEGRIIQSRSEDSIVREIEEIRDKVPGFTG</sequence>
<name>A0A4U9W6F4_SERFO</name>